<dbReference type="GO" id="GO:0004553">
    <property type="term" value="F:hydrolase activity, hydrolyzing O-glycosyl compounds"/>
    <property type="evidence" value="ECO:0007669"/>
    <property type="project" value="InterPro"/>
</dbReference>
<name>A0AAN8WCK0_9MAGN</name>
<protein>
    <submittedName>
        <fullName evidence="1">Uncharacterized protein</fullName>
    </submittedName>
</protein>
<gene>
    <name evidence="1" type="ORF">RJ641_013690</name>
</gene>
<evidence type="ECO:0000313" key="1">
    <source>
        <dbReference type="EMBL" id="KAK6946146.1"/>
    </source>
</evidence>
<organism evidence="1 2">
    <name type="scientific">Dillenia turbinata</name>
    <dbReference type="NCBI Taxonomy" id="194707"/>
    <lineage>
        <taxon>Eukaryota</taxon>
        <taxon>Viridiplantae</taxon>
        <taxon>Streptophyta</taxon>
        <taxon>Embryophyta</taxon>
        <taxon>Tracheophyta</taxon>
        <taxon>Spermatophyta</taxon>
        <taxon>Magnoliopsida</taxon>
        <taxon>eudicotyledons</taxon>
        <taxon>Gunneridae</taxon>
        <taxon>Pentapetalae</taxon>
        <taxon>Dilleniales</taxon>
        <taxon>Dilleniaceae</taxon>
        <taxon>Dillenia</taxon>
    </lineage>
</organism>
<dbReference type="Proteomes" id="UP001370490">
    <property type="component" value="Unassembled WGS sequence"/>
</dbReference>
<reference evidence="1 2" key="1">
    <citation type="submission" date="2023-12" db="EMBL/GenBank/DDBJ databases">
        <title>A high-quality genome assembly for Dillenia turbinata (Dilleniales).</title>
        <authorList>
            <person name="Chanderbali A."/>
        </authorList>
    </citation>
    <scope>NUCLEOTIDE SEQUENCE [LARGE SCALE GENOMIC DNA]</scope>
    <source>
        <strain evidence="1">LSX21</strain>
        <tissue evidence="1">Leaf</tissue>
    </source>
</reference>
<proteinExistence type="predicted"/>
<dbReference type="InterPro" id="IPR001944">
    <property type="entry name" value="Glycoside_Hdrlase_35"/>
</dbReference>
<dbReference type="PANTHER" id="PTHR23421">
    <property type="entry name" value="BETA-GALACTOSIDASE RELATED"/>
    <property type="match status" value="1"/>
</dbReference>
<sequence length="450" mass="50569">MIGFLCDVLRFVEGTQIWSSKGLARCFEIVQEGFVLGNPKSLRGILDQQPSQNSSNNHMEGPIVHPAMPIQAFYLIARQLYSTLKTIVTQQRHATHLANSNHQWEMTQETIPTVQSTPMQEKQPHELMVCLKIPQTMVDIPWRKFDVPILQVASLGHALYSFVNEKHVGSDHGSHADKIFVLKKPIKLKIGVNHIALLGNLVGLPNSSVYLGMRLAGVHDMQLGLNTGTIDLTLNGWGHKVDLDKEKVPLFMEEVLEEAKWEKARPGKALTWYKEKHTSMQQKEHNLWLIYLKWAWLGSMVAALADTGYYIPTAFLMEKKNLLVPLEEEGGNLEKIRFLTINRDTICSFIPDYAPPSVSSWRRTKDKFETVATKLKPQTLSNCPSDKFADYDDPVGVSGTNVPGKCHAPNVKKVVDIAWGRTSAKSQQTPPFSPMREFCPGVPKTLAIQV</sequence>
<accession>A0AAN8WCK0</accession>
<comment type="caution">
    <text evidence="1">The sequence shown here is derived from an EMBL/GenBank/DDBJ whole genome shotgun (WGS) entry which is preliminary data.</text>
</comment>
<dbReference type="EMBL" id="JBAMMX010000002">
    <property type="protein sequence ID" value="KAK6946146.1"/>
    <property type="molecule type" value="Genomic_DNA"/>
</dbReference>
<dbReference type="AlphaFoldDB" id="A0AAN8WCK0"/>
<feature type="non-terminal residue" evidence="1">
    <location>
        <position position="450"/>
    </location>
</feature>
<keyword evidence="2" id="KW-1185">Reference proteome</keyword>
<evidence type="ECO:0000313" key="2">
    <source>
        <dbReference type="Proteomes" id="UP001370490"/>
    </source>
</evidence>
<dbReference type="GO" id="GO:0005975">
    <property type="term" value="P:carbohydrate metabolic process"/>
    <property type="evidence" value="ECO:0007669"/>
    <property type="project" value="InterPro"/>
</dbReference>